<dbReference type="GO" id="GO:0000712">
    <property type="term" value="P:resolution of meiotic recombination intermediates"/>
    <property type="evidence" value="ECO:0007669"/>
    <property type="project" value="TreeGrafter"/>
</dbReference>
<dbReference type="Proteomes" id="UP000094065">
    <property type="component" value="Unassembled WGS sequence"/>
</dbReference>
<feature type="compositionally biased region" description="Basic and acidic residues" evidence="14">
    <location>
        <begin position="65"/>
        <end position="100"/>
    </location>
</feature>
<dbReference type="GO" id="GO:0005634">
    <property type="term" value="C:nucleus"/>
    <property type="evidence" value="ECO:0007669"/>
    <property type="project" value="UniProtKB-SubCell"/>
</dbReference>
<dbReference type="InterPro" id="IPR047521">
    <property type="entry name" value="XPF_nuclease_EME1_ascomycetes"/>
</dbReference>
<feature type="region of interest" description="Disordered" evidence="14">
    <location>
        <begin position="1"/>
        <end position="100"/>
    </location>
</feature>
<evidence type="ECO:0000256" key="14">
    <source>
        <dbReference type="SAM" id="MobiDB-lite"/>
    </source>
</evidence>
<dbReference type="SMART" id="SM00891">
    <property type="entry name" value="ERCC4"/>
    <property type="match status" value="1"/>
</dbReference>
<evidence type="ECO:0000256" key="1">
    <source>
        <dbReference type="ARBA" id="ARBA00001946"/>
    </source>
</evidence>
<evidence type="ECO:0000313" key="17">
    <source>
        <dbReference type="Proteomes" id="UP000094065"/>
    </source>
</evidence>
<evidence type="ECO:0000256" key="4">
    <source>
        <dbReference type="ARBA" id="ARBA00022722"/>
    </source>
</evidence>
<keyword evidence="4" id="KW-0540">Nuclease</keyword>
<dbReference type="GO" id="GO:0046872">
    <property type="term" value="F:metal ion binding"/>
    <property type="evidence" value="ECO:0007669"/>
    <property type="project" value="UniProtKB-KW"/>
</dbReference>
<comment type="subcellular location">
    <subcellularLocation>
        <location evidence="2">Nucleus</location>
    </subcellularLocation>
</comment>
<reference evidence="16 17" key="1">
    <citation type="submission" date="2016-06" db="EMBL/GenBank/DDBJ databases">
        <title>Evolution of pathogenesis and genome organization in the Tremellales.</title>
        <authorList>
            <person name="Cuomo C."/>
            <person name="Litvintseva A."/>
            <person name="Heitman J."/>
            <person name="Chen Y."/>
            <person name="Sun S."/>
            <person name="Springer D."/>
            <person name="Dromer F."/>
            <person name="Young S."/>
            <person name="Zeng Q."/>
            <person name="Chapman S."/>
            <person name="Gujja S."/>
            <person name="Saif S."/>
            <person name="Birren B."/>
        </authorList>
    </citation>
    <scope>NUCLEOTIDE SEQUENCE [LARGE SCALE GENOMIC DNA]</scope>
    <source>
        <strain evidence="16 17">CBS 6039</strain>
    </source>
</reference>
<dbReference type="GeneID" id="30157374"/>
<dbReference type="PANTHER" id="PTHR21077:SF5">
    <property type="entry name" value="CROSSOVER JUNCTION ENDONUCLEASE MMS4"/>
    <property type="match status" value="1"/>
</dbReference>
<comment type="caution">
    <text evidence="16">The sequence shown here is derived from an EMBL/GenBank/DDBJ whole genome shotgun (WGS) entry which is preliminary data.</text>
</comment>
<gene>
    <name evidence="16" type="ORF">L202_06065</name>
</gene>
<evidence type="ECO:0000256" key="7">
    <source>
        <dbReference type="ARBA" id="ARBA00022763"/>
    </source>
</evidence>
<dbReference type="GO" id="GO:0031573">
    <property type="term" value="P:mitotic intra-S DNA damage checkpoint signaling"/>
    <property type="evidence" value="ECO:0007669"/>
    <property type="project" value="TreeGrafter"/>
</dbReference>
<evidence type="ECO:0000256" key="5">
    <source>
        <dbReference type="ARBA" id="ARBA00022723"/>
    </source>
</evidence>
<evidence type="ECO:0000256" key="8">
    <source>
        <dbReference type="ARBA" id="ARBA00022801"/>
    </source>
</evidence>
<evidence type="ECO:0000256" key="6">
    <source>
        <dbReference type="ARBA" id="ARBA00022759"/>
    </source>
</evidence>
<evidence type="ECO:0000256" key="13">
    <source>
        <dbReference type="ARBA" id="ARBA00023254"/>
    </source>
</evidence>
<evidence type="ECO:0000259" key="15">
    <source>
        <dbReference type="SMART" id="SM00891"/>
    </source>
</evidence>
<dbReference type="InterPro" id="IPR033310">
    <property type="entry name" value="Mms4/EME1/EME2"/>
</dbReference>
<evidence type="ECO:0000256" key="3">
    <source>
        <dbReference type="ARBA" id="ARBA00005313"/>
    </source>
</evidence>
<keyword evidence="13" id="KW-0469">Meiosis</keyword>
<dbReference type="GO" id="GO:0048476">
    <property type="term" value="C:Holliday junction resolvase complex"/>
    <property type="evidence" value="ECO:0007669"/>
    <property type="project" value="InterPro"/>
</dbReference>
<comment type="similarity">
    <text evidence="3">Belongs to the EME1/MMS4 family.</text>
</comment>
<keyword evidence="10" id="KW-0233">DNA recombination</keyword>
<keyword evidence="9" id="KW-0460">Magnesium</keyword>
<keyword evidence="8" id="KW-0378">Hydrolase</keyword>
<dbReference type="InterPro" id="IPR006166">
    <property type="entry name" value="ERCC4_domain"/>
</dbReference>
<evidence type="ECO:0000256" key="12">
    <source>
        <dbReference type="ARBA" id="ARBA00023242"/>
    </source>
</evidence>
<dbReference type="GO" id="GO:0003677">
    <property type="term" value="F:DNA binding"/>
    <property type="evidence" value="ECO:0007669"/>
    <property type="project" value="InterPro"/>
</dbReference>
<dbReference type="RefSeq" id="XP_018991671.1">
    <property type="nucleotide sequence ID" value="XM_019140520.1"/>
</dbReference>
<dbReference type="Gene3D" id="1.10.150.670">
    <property type="entry name" value="Crossover junction endonuclease EME1, DNA-binding domain"/>
    <property type="match status" value="1"/>
</dbReference>
<comment type="cofactor">
    <cofactor evidence="1">
        <name>Mg(2+)</name>
        <dbReference type="ChEBI" id="CHEBI:18420"/>
    </cofactor>
</comment>
<dbReference type="FunFam" id="1.10.150.670:FF:000004">
    <property type="entry name" value="Crossover junction endonuclease EME1"/>
    <property type="match status" value="1"/>
</dbReference>
<dbReference type="CDD" id="cd20085">
    <property type="entry name" value="XPF_nuclease_Mms4"/>
    <property type="match status" value="1"/>
</dbReference>
<dbReference type="AlphaFoldDB" id="A0A1E3HIG0"/>
<evidence type="ECO:0000256" key="11">
    <source>
        <dbReference type="ARBA" id="ARBA00023204"/>
    </source>
</evidence>
<evidence type="ECO:0000256" key="2">
    <source>
        <dbReference type="ARBA" id="ARBA00004123"/>
    </source>
</evidence>
<keyword evidence="12" id="KW-0539">Nucleus</keyword>
<dbReference type="GO" id="GO:0006302">
    <property type="term" value="P:double-strand break repair"/>
    <property type="evidence" value="ECO:0007669"/>
    <property type="project" value="TreeGrafter"/>
</dbReference>
<dbReference type="Pfam" id="PF02732">
    <property type="entry name" value="ERCC4"/>
    <property type="match status" value="1"/>
</dbReference>
<keyword evidence="17" id="KW-1185">Reference proteome</keyword>
<protein>
    <recommendedName>
        <fullName evidence="15">ERCC4 domain-containing protein</fullName>
    </recommendedName>
</protein>
<accession>A0A1E3HIG0</accession>
<organism evidence="16 17">
    <name type="scientific">Cryptococcus amylolentus CBS 6039</name>
    <dbReference type="NCBI Taxonomy" id="1295533"/>
    <lineage>
        <taxon>Eukaryota</taxon>
        <taxon>Fungi</taxon>
        <taxon>Dikarya</taxon>
        <taxon>Basidiomycota</taxon>
        <taxon>Agaricomycotina</taxon>
        <taxon>Tremellomycetes</taxon>
        <taxon>Tremellales</taxon>
        <taxon>Cryptococcaceae</taxon>
        <taxon>Cryptococcus</taxon>
    </lineage>
</organism>
<keyword evidence="6" id="KW-0255">Endonuclease</keyword>
<evidence type="ECO:0000313" key="16">
    <source>
        <dbReference type="EMBL" id="ODN76140.1"/>
    </source>
</evidence>
<keyword evidence="5" id="KW-0479">Metal-binding</keyword>
<evidence type="ECO:0000256" key="10">
    <source>
        <dbReference type="ARBA" id="ARBA00023172"/>
    </source>
</evidence>
<evidence type="ECO:0000256" key="9">
    <source>
        <dbReference type="ARBA" id="ARBA00022842"/>
    </source>
</evidence>
<dbReference type="EMBL" id="AWGJ01000009">
    <property type="protein sequence ID" value="ODN76140.1"/>
    <property type="molecule type" value="Genomic_DNA"/>
</dbReference>
<proteinExistence type="inferred from homology"/>
<dbReference type="GO" id="GO:0031297">
    <property type="term" value="P:replication fork processing"/>
    <property type="evidence" value="ECO:0007669"/>
    <property type="project" value="TreeGrafter"/>
</dbReference>
<dbReference type="OrthoDB" id="343092at2759"/>
<name>A0A1E3HIG0_9TREE</name>
<keyword evidence="11" id="KW-0234">DNA repair</keyword>
<sequence>MIEGMSTIDRLDAMEDPYLSSPVAPRVATKRPPAADTAGARKKTKPSGQNSEGLSKEQLAAIKASAREAKAAQDAKDKEAKQLAKDTAKAAKEAEKSLEKKMKHVNKLRVSKNDTVREVALYLSADMAKPSSPIAGALPEITTKLKDNQSDLHFMSDSDSPIPGAIRFKRHLKSRWDVVVKRFIPLDQPRWVWEKTVLILITAEELVDKIADGDDALVQWASDVRLLLSLSQQDQVIIMIKGIEKYYSKSKSMANKDYMSAARAGLEGGAVGGAMTAGRRAVRPTKDRIEEELVKLQVAEGCFLVHVEKTEDLEDWVFNIAADVAIRPYKLISKSHLAFAPQDGQKKALESTAVLELMLQEVQGVTTSAAAGIAAEYPTFRDLMEAFEEAEEGPRGKSGAEAMLANCKVATLVSGKASNKTVNKAVSKRVQNVMRSTNGSNLV</sequence>
<dbReference type="InterPro" id="IPR042530">
    <property type="entry name" value="EME1/EME2_C"/>
</dbReference>
<keyword evidence="7" id="KW-0227">DNA damage</keyword>
<dbReference type="PANTHER" id="PTHR21077">
    <property type="entry name" value="EME1 PROTEIN"/>
    <property type="match status" value="1"/>
</dbReference>
<dbReference type="Gene3D" id="3.40.50.10130">
    <property type="match status" value="1"/>
</dbReference>
<dbReference type="GO" id="GO:0008821">
    <property type="term" value="F:crossover junction DNA endonuclease activity"/>
    <property type="evidence" value="ECO:0007669"/>
    <property type="project" value="TreeGrafter"/>
</dbReference>
<feature type="domain" description="ERCC4" evidence="15">
    <location>
        <begin position="122"/>
        <end position="388"/>
    </location>
</feature>